<dbReference type="Proteomes" id="UP000002051">
    <property type="component" value="Unassembled WGS sequence"/>
</dbReference>
<reference evidence="1 3" key="2">
    <citation type="journal article" date="2014" name="BMC Genomics">
        <title>An improved genome release (version Mt4.0) for the model legume Medicago truncatula.</title>
        <authorList>
            <person name="Tang H."/>
            <person name="Krishnakumar V."/>
            <person name="Bidwell S."/>
            <person name="Rosen B."/>
            <person name="Chan A."/>
            <person name="Zhou S."/>
            <person name="Gentzbittel L."/>
            <person name="Childs K.L."/>
            <person name="Yandell M."/>
            <person name="Gundlach H."/>
            <person name="Mayer K.F."/>
            <person name="Schwartz D.C."/>
            <person name="Town C.D."/>
        </authorList>
    </citation>
    <scope>GENOME REANNOTATION</scope>
    <source>
        <strain evidence="1">A17</strain>
        <strain evidence="2 3">cv. Jemalong A17</strain>
    </source>
</reference>
<dbReference type="EnsemblPlants" id="KEH23647">
    <property type="protein sequence ID" value="KEH23647"/>
    <property type="gene ID" value="MTR_7g091670"/>
</dbReference>
<keyword evidence="3" id="KW-1185">Reference proteome</keyword>
<reference evidence="1 3" key="1">
    <citation type="journal article" date="2011" name="Nature">
        <title>The Medicago genome provides insight into the evolution of rhizobial symbioses.</title>
        <authorList>
            <person name="Young N.D."/>
            <person name="Debelle F."/>
            <person name="Oldroyd G.E."/>
            <person name="Geurts R."/>
            <person name="Cannon S.B."/>
            <person name="Udvardi M.K."/>
            <person name="Benedito V.A."/>
            <person name="Mayer K.F."/>
            <person name="Gouzy J."/>
            <person name="Schoof H."/>
            <person name="Van de Peer Y."/>
            <person name="Proost S."/>
            <person name="Cook D.R."/>
            <person name="Meyers B.C."/>
            <person name="Spannagl M."/>
            <person name="Cheung F."/>
            <person name="De Mita S."/>
            <person name="Krishnakumar V."/>
            <person name="Gundlach H."/>
            <person name="Zhou S."/>
            <person name="Mudge J."/>
            <person name="Bharti A.K."/>
            <person name="Murray J.D."/>
            <person name="Naoumkina M.A."/>
            <person name="Rosen B."/>
            <person name="Silverstein K.A."/>
            <person name="Tang H."/>
            <person name="Rombauts S."/>
            <person name="Zhao P.X."/>
            <person name="Zhou P."/>
            <person name="Barbe V."/>
            <person name="Bardou P."/>
            <person name="Bechner M."/>
            <person name="Bellec A."/>
            <person name="Berger A."/>
            <person name="Berges H."/>
            <person name="Bidwell S."/>
            <person name="Bisseling T."/>
            <person name="Choisne N."/>
            <person name="Couloux A."/>
            <person name="Denny R."/>
            <person name="Deshpande S."/>
            <person name="Dai X."/>
            <person name="Doyle J.J."/>
            <person name="Dudez A.M."/>
            <person name="Farmer A.D."/>
            <person name="Fouteau S."/>
            <person name="Franken C."/>
            <person name="Gibelin C."/>
            <person name="Gish J."/>
            <person name="Goldstein S."/>
            <person name="Gonzalez A.J."/>
            <person name="Green P.J."/>
            <person name="Hallab A."/>
            <person name="Hartog M."/>
            <person name="Hua A."/>
            <person name="Humphray S.J."/>
            <person name="Jeong D.H."/>
            <person name="Jing Y."/>
            <person name="Jocker A."/>
            <person name="Kenton S.M."/>
            <person name="Kim D.J."/>
            <person name="Klee K."/>
            <person name="Lai H."/>
            <person name="Lang C."/>
            <person name="Lin S."/>
            <person name="Macmil S.L."/>
            <person name="Magdelenat G."/>
            <person name="Matthews L."/>
            <person name="McCorrison J."/>
            <person name="Monaghan E.L."/>
            <person name="Mun J.H."/>
            <person name="Najar F.Z."/>
            <person name="Nicholson C."/>
            <person name="Noirot C."/>
            <person name="O'Bleness M."/>
            <person name="Paule C.R."/>
            <person name="Poulain J."/>
            <person name="Prion F."/>
            <person name="Qin B."/>
            <person name="Qu C."/>
            <person name="Retzel E.F."/>
            <person name="Riddle C."/>
            <person name="Sallet E."/>
            <person name="Samain S."/>
            <person name="Samson N."/>
            <person name="Sanders I."/>
            <person name="Saurat O."/>
            <person name="Scarpelli C."/>
            <person name="Schiex T."/>
            <person name="Segurens B."/>
            <person name="Severin A.J."/>
            <person name="Sherrier D.J."/>
            <person name="Shi R."/>
            <person name="Sims S."/>
            <person name="Singer S.R."/>
            <person name="Sinharoy S."/>
            <person name="Sterck L."/>
            <person name="Viollet A."/>
            <person name="Wang B.B."/>
            <person name="Wang K."/>
            <person name="Wang M."/>
            <person name="Wang X."/>
            <person name="Warfsmann J."/>
            <person name="Weissenbach J."/>
            <person name="White D.D."/>
            <person name="White J.D."/>
            <person name="Wiley G.B."/>
            <person name="Wincker P."/>
            <person name="Xing Y."/>
            <person name="Yang L."/>
            <person name="Yao Z."/>
            <person name="Ying F."/>
            <person name="Zhai J."/>
            <person name="Zhou L."/>
            <person name="Zuber A."/>
            <person name="Denarie J."/>
            <person name="Dixon R.A."/>
            <person name="May G.D."/>
            <person name="Schwartz D.C."/>
            <person name="Rogers J."/>
            <person name="Quetier F."/>
            <person name="Town C.D."/>
            <person name="Roe B.A."/>
        </authorList>
    </citation>
    <scope>NUCLEOTIDE SEQUENCE [LARGE SCALE GENOMIC DNA]</scope>
    <source>
        <strain evidence="1">A17</strain>
        <strain evidence="2 3">cv. Jemalong A17</strain>
    </source>
</reference>
<evidence type="ECO:0000313" key="1">
    <source>
        <dbReference type="EMBL" id="KEH23647.1"/>
    </source>
</evidence>
<protein>
    <submittedName>
        <fullName evidence="1 2">Uncharacterized protein</fullName>
    </submittedName>
</protein>
<sequence>MHIHMNIIEEKIPRNINILNGVNENCDTSVKSLTSDKTWPDNVFISGGNPHLTSRFCGVVLVPTTISKMLSEPLQDPLGHLLSGFRYRTTHHLCPRTKPNSAGREGALVLRRQYIQTFRVPPLPPHRKPIGCE</sequence>
<proteinExistence type="predicted"/>
<name>A0A072U1S7_MEDTR</name>
<reference evidence="2" key="3">
    <citation type="submission" date="2015-04" db="UniProtKB">
        <authorList>
            <consortium name="EnsemblPlants"/>
        </authorList>
    </citation>
    <scope>IDENTIFICATION</scope>
    <source>
        <strain evidence="2">cv. Jemalong A17</strain>
    </source>
</reference>
<accession>A0A072U1S7</accession>
<dbReference type="HOGENOM" id="CLU_1909815_0_0_1"/>
<evidence type="ECO:0000313" key="3">
    <source>
        <dbReference type="Proteomes" id="UP000002051"/>
    </source>
</evidence>
<evidence type="ECO:0000313" key="2">
    <source>
        <dbReference type="EnsemblPlants" id="KEH23647"/>
    </source>
</evidence>
<gene>
    <name evidence="1" type="ordered locus">MTR_7g091670</name>
</gene>
<dbReference type="AlphaFoldDB" id="A0A072U1S7"/>
<dbReference type="EMBL" id="CM001223">
    <property type="protein sequence ID" value="KEH23647.1"/>
    <property type="molecule type" value="Genomic_DNA"/>
</dbReference>
<organism evidence="1 3">
    <name type="scientific">Medicago truncatula</name>
    <name type="common">Barrel medic</name>
    <name type="synonym">Medicago tribuloides</name>
    <dbReference type="NCBI Taxonomy" id="3880"/>
    <lineage>
        <taxon>Eukaryota</taxon>
        <taxon>Viridiplantae</taxon>
        <taxon>Streptophyta</taxon>
        <taxon>Embryophyta</taxon>
        <taxon>Tracheophyta</taxon>
        <taxon>Spermatophyta</taxon>
        <taxon>Magnoliopsida</taxon>
        <taxon>eudicotyledons</taxon>
        <taxon>Gunneridae</taxon>
        <taxon>Pentapetalae</taxon>
        <taxon>rosids</taxon>
        <taxon>fabids</taxon>
        <taxon>Fabales</taxon>
        <taxon>Fabaceae</taxon>
        <taxon>Papilionoideae</taxon>
        <taxon>50 kb inversion clade</taxon>
        <taxon>NPAAA clade</taxon>
        <taxon>Hologalegina</taxon>
        <taxon>IRL clade</taxon>
        <taxon>Trifolieae</taxon>
        <taxon>Medicago</taxon>
    </lineage>
</organism>